<evidence type="ECO:0000259" key="7">
    <source>
        <dbReference type="PROSITE" id="PS50888"/>
    </source>
</evidence>
<dbReference type="Gene3D" id="4.10.280.10">
    <property type="entry name" value="Helix-loop-helix DNA-binding domain"/>
    <property type="match status" value="1"/>
</dbReference>
<name>A0AAN8LTD2_9TELE</name>
<gene>
    <name evidence="8" type="ORF">J4Q44_G00199270</name>
</gene>
<reference evidence="8 9" key="1">
    <citation type="submission" date="2021-04" db="EMBL/GenBank/DDBJ databases">
        <authorList>
            <person name="De Guttry C."/>
            <person name="Zahm M."/>
            <person name="Klopp C."/>
            <person name="Cabau C."/>
            <person name="Louis A."/>
            <person name="Berthelot C."/>
            <person name="Parey E."/>
            <person name="Roest Crollius H."/>
            <person name="Montfort J."/>
            <person name="Robinson-Rechavi M."/>
            <person name="Bucao C."/>
            <person name="Bouchez O."/>
            <person name="Gislard M."/>
            <person name="Lluch J."/>
            <person name="Milhes M."/>
            <person name="Lampietro C."/>
            <person name="Lopez Roques C."/>
            <person name="Donnadieu C."/>
            <person name="Braasch I."/>
            <person name="Desvignes T."/>
            <person name="Postlethwait J."/>
            <person name="Bobe J."/>
            <person name="Wedekind C."/>
            <person name="Guiguen Y."/>
        </authorList>
    </citation>
    <scope>NUCLEOTIDE SEQUENCE [LARGE SCALE GENOMIC DNA]</scope>
    <source>
        <strain evidence="8">Cs_M1</strain>
        <tissue evidence="8">Blood</tissue>
    </source>
</reference>
<organism evidence="8 9">
    <name type="scientific">Coregonus suidteri</name>
    <dbReference type="NCBI Taxonomy" id="861788"/>
    <lineage>
        <taxon>Eukaryota</taxon>
        <taxon>Metazoa</taxon>
        <taxon>Chordata</taxon>
        <taxon>Craniata</taxon>
        <taxon>Vertebrata</taxon>
        <taxon>Euteleostomi</taxon>
        <taxon>Actinopterygii</taxon>
        <taxon>Neopterygii</taxon>
        <taxon>Teleostei</taxon>
        <taxon>Protacanthopterygii</taxon>
        <taxon>Salmoniformes</taxon>
        <taxon>Salmonidae</taxon>
        <taxon>Coregoninae</taxon>
        <taxon>Coregonus</taxon>
    </lineage>
</organism>
<dbReference type="EMBL" id="JAGTTL010000017">
    <property type="protein sequence ID" value="KAK6310046.1"/>
    <property type="molecule type" value="Genomic_DNA"/>
</dbReference>
<dbReference type="Proteomes" id="UP001356427">
    <property type="component" value="Unassembled WGS sequence"/>
</dbReference>
<sequence>MQQYLAGCNGVRQTDSKPPCYRQQWNILLTTPCKWNHVLYGAQPNQLLQLLNMHHIALRGRRQLYANIILGDSSGLQYSHIMYAGRKRRKPVQRAVKQPPSEGAKSNPSKRHRDRLNGELERLASLLPFPEEVTTSLDKLSILRLSVSYLRAKNFFTGKK</sequence>
<dbReference type="GO" id="GO:0034751">
    <property type="term" value="C:aryl hydrocarbon receptor complex"/>
    <property type="evidence" value="ECO:0007669"/>
    <property type="project" value="TreeGrafter"/>
</dbReference>
<dbReference type="Pfam" id="PF00010">
    <property type="entry name" value="HLH"/>
    <property type="match status" value="1"/>
</dbReference>
<feature type="domain" description="BHLH" evidence="7">
    <location>
        <begin position="100"/>
        <end position="153"/>
    </location>
</feature>
<dbReference type="InterPro" id="IPR036638">
    <property type="entry name" value="HLH_DNA-bd_sf"/>
</dbReference>
<protein>
    <recommendedName>
        <fullName evidence="7">BHLH domain-containing protein</fullName>
    </recommendedName>
</protein>
<dbReference type="GO" id="GO:0000976">
    <property type="term" value="F:transcription cis-regulatory region binding"/>
    <property type="evidence" value="ECO:0007669"/>
    <property type="project" value="TreeGrafter"/>
</dbReference>
<evidence type="ECO:0000256" key="6">
    <source>
        <dbReference type="SAM" id="MobiDB-lite"/>
    </source>
</evidence>
<dbReference type="SUPFAM" id="SSF47459">
    <property type="entry name" value="HLH, helix-loop-helix DNA-binding domain"/>
    <property type="match status" value="1"/>
</dbReference>
<evidence type="ECO:0000256" key="1">
    <source>
        <dbReference type="ARBA" id="ARBA00004123"/>
    </source>
</evidence>
<evidence type="ECO:0000256" key="5">
    <source>
        <dbReference type="ARBA" id="ARBA00023242"/>
    </source>
</evidence>
<dbReference type="FunFam" id="4.10.280.10:FF:000024">
    <property type="entry name" value="Aryl hydrocarbon receptor 2"/>
    <property type="match status" value="1"/>
</dbReference>
<dbReference type="InterPro" id="IPR011598">
    <property type="entry name" value="bHLH_dom"/>
</dbReference>
<keyword evidence="4" id="KW-0804">Transcription</keyword>
<dbReference type="GO" id="GO:0004879">
    <property type="term" value="F:nuclear receptor activity"/>
    <property type="evidence" value="ECO:0007669"/>
    <property type="project" value="TreeGrafter"/>
</dbReference>
<dbReference type="PANTHER" id="PTHR10649">
    <property type="entry name" value="ARYL HYDROCARBON RECEPTOR"/>
    <property type="match status" value="1"/>
</dbReference>
<evidence type="ECO:0000256" key="2">
    <source>
        <dbReference type="ARBA" id="ARBA00023015"/>
    </source>
</evidence>
<dbReference type="GO" id="GO:0046983">
    <property type="term" value="F:protein dimerization activity"/>
    <property type="evidence" value="ECO:0007669"/>
    <property type="project" value="InterPro"/>
</dbReference>
<feature type="region of interest" description="Disordered" evidence="6">
    <location>
        <begin position="87"/>
        <end position="113"/>
    </location>
</feature>
<dbReference type="GO" id="GO:0006805">
    <property type="term" value="P:xenobiotic metabolic process"/>
    <property type="evidence" value="ECO:0007669"/>
    <property type="project" value="InterPro"/>
</dbReference>
<evidence type="ECO:0000256" key="4">
    <source>
        <dbReference type="ARBA" id="ARBA00023163"/>
    </source>
</evidence>
<keyword evidence="9" id="KW-1185">Reference proteome</keyword>
<proteinExistence type="predicted"/>
<keyword evidence="5" id="KW-0539">Nucleus</keyword>
<accession>A0AAN8LTD2</accession>
<comment type="subcellular location">
    <subcellularLocation>
        <location evidence="1">Nucleus</location>
    </subcellularLocation>
</comment>
<comment type="caution">
    <text evidence="8">The sequence shown here is derived from an EMBL/GenBank/DDBJ whole genome shotgun (WGS) entry which is preliminary data.</text>
</comment>
<dbReference type="GO" id="GO:0005634">
    <property type="term" value="C:nucleus"/>
    <property type="evidence" value="ECO:0007669"/>
    <property type="project" value="UniProtKB-SubCell"/>
</dbReference>
<dbReference type="InterPro" id="IPR039091">
    <property type="entry name" value="AHR/AHRR"/>
</dbReference>
<keyword evidence="2" id="KW-0805">Transcription regulation</keyword>
<evidence type="ECO:0000313" key="8">
    <source>
        <dbReference type="EMBL" id="KAK6310046.1"/>
    </source>
</evidence>
<keyword evidence="3" id="KW-0238">DNA-binding</keyword>
<dbReference type="PANTHER" id="PTHR10649:SF18">
    <property type="entry name" value="ARYL HYDROCARBON RECEPTOR 1 BETA"/>
    <property type="match status" value="1"/>
</dbReference>
<dbReference type="SMART" id="SM00353">
    <property type="entry name" value="HLH"/>
    <property type="match status" value="1"/>
</dbReference>
<evidence type="ECO:0000313" key="9">
    <source>
        <dbReference type="Proteomes" id="UP001356427"/>
    </source>
</evidence>
<evidence type="ECO:0000256" key="3">
    <source>
        <dbReference type="ARBA" id="ARBA00023125"/>
    </source>
</evidence>
<dbReference type="PROSITE" id="PS50888">
    <property type="entry name" value="BHLH"/>
    <property type="match status" value="1"/>
</dbReference>
<dbReference type="AlphaFoldDB" id="A0AAN8LTD2"/>